<comment type="similarity">
    <text evidence="14">Belongs to the NqrDE/RnfAE family.</text>
</comment>
<dbReference type="EC" id="7.2.1.1" evidence="14"/>
<reference evidence="18" key="4">
    <citation type="journal article" date="2019" name="Int. J. Syst. Evol. Microbiol.">
        <title>The Global Catalogue of Microorganisms (GCM) 10K type strain sequencing project: providing services to taxonomists for standard genome sequencing and annotation.</title>
        <authorList>
            <consortium name="The Broad Institute Genomics Platform"/>
            <consortium name="The Broad Institute Genome Sequencing Center for Infectious Disease"/>
            <person name="Wu L."/>
            <person name="Ma J."/>
        </authorList>
    </citation>
    <scope>NUCLEOTIDE SEQUENCE [LARGE SCALE GENOMIC DNA]</scope>
    <source>
        <strain evidence="18">CCM 8778</strain>
    </source>
</reference>
<comment type="function">
    <text evidence="14">NQR complex catalyzes the reduction of ubiquinone-1 to ubiquinol by two successive reactions, coupled with the transport of Na(+) ions from the cytoplasm to the periplasm. NqrA to NqrE are probably involved in the second step, the conversion of ubisemiquinone to ubiquinol.</text>
</comment>
<dbReference type="Proteomes" id="UP000655550">
    <property type="component" value="Unassembled WGS sequence"/>
</dbReference>
<organism evidence="16 17">
    <name type="scientific">Pseudomonas fluvialis</name>
    <dbReference type="NCBI Taxonomy" id="1793966"/>
    <lineage>
        <taxon>Bacteria</taxon>
        <taxon>Pseudomonadati</taxon>
        <taxon>Pseudomonadota</taxon>
        <taxon>Gammaproteobacteria</taxon>
        <taxon>Pseudomonadales</taxon>
        <taxon>Pseudomonadaceae</taxon>
        <taxon>Pseudomonas</taxon>
    </lineage>
</organism>
<keyword evidence="12 14" id="KW-0472">Membrane</keyword>
<comment type="catalytic activity">
    <reaction evidence="14">
        <text>a ubiquinone + n Na(+)(in) + NADH + H(+) = a ubiquinol + n Na(+)(out) + NAD(+)</text>
        <dbReference type="Rhea" id="RHEA:47748"/>
        <dbReference type="Rhea" id="RHEA-COMP:9565"/>
        <dbReference type="Rhea" id="RHEA-COMP:9566"/>
        <dbReference type="ChEBI" id="CHEBI:15378"/>
        <dbReference type="ChEBI" id="CHEBI:16389"/>
        <dbReference type="ChEBI" id="CHEBI:17976"/>
        <dbReference type="ChEBI" id="CHEBI:29101"/>
        <dbReference type="ChEBI" id="CHEBI:57540"/>
        <dbReference type="ChEBI" id="CHEBI:57945"/>
        <dbReference type="EC" id="7.2.1.1"/>
    </reaction>
</comment>
<dbReference type="PANTHER" id="PTHR30586">
    <property type="entry name" value="ELECTRON TRANSPORT COMPLEX PROTEIN RNFE"/>
    <property type="match status" value="1"/>
</dbReference>
<evidence type="ECO:0000256" key="2">
    <source>
        <dbReference type="ARBA" id="ARBA00022448"/>
    </source>
</evidence>
<dbReference type="NCBIfam" id="NF009070">
    <property type="entry name" value="PRK12405.1"/>
    <property type="match status" value="1"/>
</dbReference>
<dbReference type="Proteomes" id="UP000242861">
    <property type="component" value="Unassembled WGS sequence"/>
</dbReference>
<evidence type="ECO:0000256" key="11">
    <source>
        <dbReference type="ARBA" id="ARBA00023075"/>
    </source>
</evidence>
<keyword evidence="7 14" id="KW-1133">Transmembrane helix</keyword>
<keyword evidence="18" id="KW-1185">Reference proteome</keyword>
<comment type="subunit">
    <text evidence="14">Composed of six subunits; NqrA, NqrB, NqrC, NqrD, NqrE and NqrF.</text>
</comment>
<reference evidence="16" key="2">
    <citation type="submission" date="2017-12" db="EMBL/GenBank/DDBJ databases">
        <authorList>
            <person name="Hurst M.R.H."/>
        </authorList>
    </citation>
    <scope>NUCLEOTIDE SEQUENCE [LARGE SCALE GENOMIC DNA]</scope>
    <source>
        <strain evidence="16">ZYSR67-Z</strain>
    </source>
</reference>
<dbReference type="PIRSF" id="PIRSF006102">
    <property type="entry name" value="NQR_DE"/>
    <property type="match status" value="1"/>
</dbReference>
<keyword evidence="3 14" id="KW-1003">Cell membrane</keyword>
<dbReference type="EMBL" id="PIYS01000005">
    <property type="protein sequence ID" value="PKF71990.1"/>
    <property type="molecule type" value="Genomic_DNA"/>
</dbReference>
<evidence type="ECO:0000256" key="10">
    <source>
        <dbReference type="ARBA" id="ARBA00023065"/>
    </source>
</evidence>
<dbReference type="GO" id="GO:0016655">
    <property type="term" value="F:oxidoreductase activity, acting on NAD(P)H, quinone or similar compound as acceptor"/>
    <property type="evidence" value="ECO:0007669"/>
    <property type="project" value="UniProtKB-UniRule"/>
</dbReference>
<protein>
    <recommendedName>
        <fullName evidence="14">Na(+)-translocating NADH-quinone reductase subunit D</fullName>
        <shortName evidence="14">Na(+)-NQR subunit D</shortName>
        <shortName evidence="14">Na(+)-translocating NQR subunit D</shortName>
        <ecNumber evidence="14">7.2.1.1</ecNumber>
    </recommendedName>
    <alternativeName>
        <fullName evidence="14">NQR complex subunit D</fullName>
    </alternativeName>
    <alternativeName>
        <fullName evidence="14">NQR-1 subunit D</fullName>
    </alternativeName>
</protein>
<reference evidence="17" key="3">
    <citation type="submission" date="2017-12" db="EMBL/GenBank/DDBJ databases">
        <authorList>
            <person name="Yu X.-Y."/>
        </authorList>
    </citation>
    <scope>NUCLEOTIDE SEQUENCE [LARGE SCALE GENOMIC DNA]</scope>
    <source>
        <strain evidence="17">ZYSR67-Z</strain>
    </source>
</reference>
<dbReference type="AlphaFoldDB" id="A0A2I0CS42"/>
<evidence type="ECO:0000256" key="13">
    <source>
        <dbReference type="ARBA" id="ARBA00023201"/>
    </source>
</evidence>
<dbReference type="EMBL" id="BMDE01000004">
    <property type="protein sequence ID" value="GGH92405.1"/>
    <property type="molecule type" value="Genomic_DNA"/>
</dbReference>
<dbReference type="NCBIfam" id="TIGR01939">
    <property type="entry name" value="nqrD"/>
    <property type="match status" value="1"/>
</dbReference>
<evidence type="ECO:0000256" key="9">
    <source>
        <dbReference type="ARBA" id="ARBA00023053"/>
    </source>
</evidence>
<evidence type="ECO:0000256" key="4">
    <source>
        <dbReference type="ARBA" id="ARBA00022519"/>
    </source>
</evidence>
<dbReference type="NCBIfam" id="NF006777">
    <property type="entry name" value="PRK09292.1"/>
    <property type="match status" value="1"/>
</dbReference>
<feature type="transmembrane region" description="Helical" evidence="14">
    <location>
        <begin position="178"/>
        <end position="197"/>
    </location>
</feature>
<keyword evidence="13 14" id="KW-0739">Sodium transport</keyword>
<keyword evidence="4" id="KW-0997">Cell inner membrane</keyword>
<evidence type="ECO:0000256" key="3">
    <source>
        <dbReference type="ARBA" id="ARBA00022475"/>
    </source>
</evidence>
<keyword evidence="9 14" id="KW-0915">Sodium</keyword>
<comment type="subcellular location">
    <subcellularLocation>
        <location evidence="14">Cell membrane</location>
        <topology evidence="14">Multi-pass membrane protein</topology>
    </subcellularLocation>
    <subcellularLocation>
        <location evidence="1">Endomembrane system</location>
        <topology evidence="1">Multi-pass membrane protein</topology>
    </subcellularLocation>
</comment>
<evidence type="ECO:0000256" key="12">
    <source>
        <dbReference type="ARBA" id="ARBA00023136"/>
    </source>
</evidence>
<dbReference type="PANTHER" id="PTHR30586:SF1">
    <property type="entry name" value="NA(+)-TRANSLOCATING NADH-QUINONE REDUCTASE SUBUNIT D"/>
    <property type="match status" value="1"/>
</dbReference>
<dbReference type="InterPro" id="IPR003667">
    <property type="entry name" value="NqrDE/RnfAE"/>
</dbReference>
<evidence type="ECO:0000313" key="15">
    <source>
        <dbReference type="EMBL" id="GGH92405.1"/>
    </source>
</evidence>
<gene>
    <name evidence="14 15" type="primary">nqrD</name>
    <name evidence="16" type="ORF">CW360_04070</name>
    <name evidence="15" type="ORF">GCM10007363_14600</name>
</gene>
<accession>A0A2I0CS42</accession>
<evidence type="ECO:0000256" key="1">
    <source>
        <dbReference type="ARBA" id="ARBA00004127"/>
    </source>
</evidence>
<evidence type="ECO:0000313" key="18">
    <source>
        <dbReference type="Proteomes" id="UP000655550"/>
    </source>
</evidence>
<feature type="transmembrane region" description="Helical" evidence="14">
    <location>
        <begin position="72"/>
        <end position="93"/>
    </location>
</feature>
<reference evidence="15" key="1">
    <citation type="journal article" date="2014" name="Int. J. Syst. Evol. Microbiol.">
        <title>Complete genome of a new Firmicutes species belonging to the dominant human colonic microbiota ('Ruminococcus bicirculans') reveals two chromosomes and a selective capacity to utilize plant glucans.</title>
        <authorList>
            <consortium name="NISC Comparative Sequencing Program"/>
            <person name="Wegmann U."/>
            <person name="Louis P."/>
            <person name="Goesmann A."/>
            <person name="Henrissat B."/>
            <person name="Duncan S.H."/>
            <person name="Flint H.J."/>
        </authorList>
    </citation>
    <scope>NUCLEOTIDE SEQUENCE</scope>
    <source>
        <strain evidence="15">CCM 8778</strain>
    </source>
</reference>
<reference evidence="15" key="5">
    <citation type="submission" date="2024-05" db="EMBL/GenBank/DDBJ databases">
        <authorList>
            <person name="Sun Q."/>
            <person name="Sedlacek I."/>
        </authorList>
    </citation>
    <scope>NUCLEOTIDE SEQUENCE</scope>
    <source>
        <strain evidence="15">CCM 8778</strain>
    </source>
</reference>
<sequence length="222" mass="24161">MSQPTIKEVLLNPIFNNNPIGLQILGICSALAVTSNLKTALVMSLALTLVTGFSNLFISMIRSQIPSSIRMIVQMVIIASLVIVVDQVLKAYAYSLSKQLSVFVGLIITNCIVMGRAEAFAMQNPPVLSFFDGIGNGLGYSAMLIVLGTVRELFGAGKLLGYEIIPVVNDGGWYQPNGLLLLPPSAFFLIGLIIWALRSWKKDQLEKPAFRMAPHVSDKEAY</sequence>
<dbReference type="GO" id="GO:0006814">
    <property type="term" value="P:sodium ion transport"/>
    <property type="evidence" value="ECO:0007669"/>
    <property type="project" value="UniProtKB-UniRule"/>
</dbReference>
<name>A0A2I0CS42_9PSED</name>
<dbReference type="Pfam" id="PF02508">
    <property type="entry name" value="Rnf-Nqr"/>
    <property type="match status" value="1"/>
</dbReference>
<keyword evidence="10 14" id="KW-0406">Ion transport</keyword>
<dbReference type="InterPro" id="IPR011292">
    <property type="entry name" value="NqrD"/>
</dbReference>
<dbReference type="GO" id="GO:0012505">
    <property type="term" value="C:endomembrane system"/>
    <property type="evidence" value="ECO:0007669"/>
    <property type="project" value="UniProtKB-SubCell"/>
</dbReference>
<dbReference type="GO" id="GO:0005886">
    <property type="term" value="C:plasma membrane"/>
    <property type="evidence" value="ECO:0007669"/>
    <property type="project" value="UniProtKB-SubCell"/>
</dbReference>
<keyword evidence="8 14" id="KW-0520">NAD</keyword>
<evidence type="ECO:0000256" key="14">
    <source>
        <dbReference type="HAMAP-Rule" id="MF_00428"/>
    </source>
</evidence>
<keyword evidence="5 14" id="KW-0812">Transmembrane</keyword>
<evidence type="ECO:0000256" key="6">
    <source>
        <dbReference type="ARBA" id="ARBA00022967"/>
    </source>
</evidence>
<keyword evidence="6 14" id="KW-1278">Translocase</keyword>
<keyword evidence="2 14" id="KW-0813">Transport</keyword>
<proteinExistence type="inferred from homology"/>
<keyword evidence="11 14" id="KW-0830">Ubiquinone</keyword>
<comment type="caution">
    <text evidence="16">The sequence shown here is derived from an EMBL/GenBank/DDBJ whole genome shotgun (WGS) entry which is preliminary data.</text>
</comment>
<feature type="transmembrane region" description="Helical" evidence="14">
    <location>
        <begin position="40"/>
        <end position="60"/>
    </location>
</feature>
<dbReference type="HAMAP" id="MF_00428">
    <property type="entry name" value="NqrD"/>
    <property type="match status" value="1"/>
</dbReference>
<evidence type="ECO:0000313" key="16">
    <source>
        <dbReference type="EMBL" id="PKF71990.1"/>
    </source>
</evidence>
<evidence type="ECO:0000256" key="5">
    <source>
        <dbReference type="ARBA" id="ARBA00022692"/>
    </source>
</evidence>
<feature type="transmembrane region" description="Helical" evidence="14">
    <location>
        <begin position="127"/>
        <end position="150"/>
    </location>
</feature>
<evidence type="ECO:0000256" key="7">
    <source>
        <dbReference type="ARBA" id="ARBA00022989"/>
    </source>
</evidence>
<evidence type="ECO:0000256" key="8">
    <source>
        <dbReference type="ARBA" id="ARBA00023027"/>
    </source>
</evidence>
<feature type="transmembrane region" description="Helical" evidence="14">
    <location>
        <begin position="99"/>
        <end position="115"/>
    </location>
</feature>
<evidence type="ECO:0000313" key="17">
    <source>
        <dbReference type="Proteomes" id="UP000242861"/>
    </source>
</evidence>